<name>A0A397T4R1_9GLOM</name>
<keyword evidence="2" id="KW-0732">Signal</keyword>
<evidence type="ECO:0000313" key="3">
    <source>
        <dbReference type="EMBL" id="RIA93153.1"/>
    </source>
</evidence>
<keyword evidence="1" id="KW-0378">Hydrolase</keyword>
<evidence type="ECO:0000256" key="1">
    <source>
        <dbReference type="ARBA" id="ARBA00022801"/>
    </source>
</evidence>
<reference evidence="3 4" key="1">
    <citation type="submission" date="2018-06" db="EMBL/GenBank/DDBJ databases">
        <title>Comparative genomics reveals the genomic features of Rhizophagus irregularis, R. cerebriforme, R. diaphanum and Gigaspora rosea, and their symbiotic lifestyle signature.</title>
        <authorList>
            <person name="Morin E."/>
            <person name="San Clemente H."/>
            <person name="Chen E.C.H."/>
            <person name="De La Providencia I."/>
            <person name="Hainaut M."/>
            <person name="Kuo A."/>
            <person name="Kohler A."/>
            <person name="Murat C."/>
            <person name="Tang N."/>
            <person name="Roy S."/>
            <person name="Loubradou J."/>
            <person name="Henrissat B."/>
            <person name="Grigoriev I.V."/>
            <person name="Corradi N."/>
            <person name="Roux C."/>
            <person name="Martin F.M."/>
        </authorList>
    </citation>
    <scope>NUCLEOTIDE SEQUENCE [LARGE SCALE GENOMIC DNA]</scope>
    <source>
        <strain evidence="3 4">DAOM 227022</strain>
    </source>
</reference>
<dbReference type="EMBL" id="QKYT01000110">
    <property type="protein sequence ID" value="RIA93153.1"/>
    <property type="molecule type" value="Genomic_DNA"/>
</dbReference>
<dbReference type="AlphaFoldDB" id="A0A397T4R1"/>
<organism evidence="3 4">
    <name type="scientific">Glomus cerebriforme</name>
    <dbReference type="NCBI Taxonomy" id="658196"/>
    <lineage>
        <taxon>Eukaryota</taxon>
        <taxon>Fungi</taxon>
        <taxon>Fungi incertae sedis</taxon>
        <taxon>Mucoromycota</taxon>
        <taxon>Glomeromycotina</taxon>
        <taxon>Glomeromycetes</taxon>
        <taxon>Glomerales</taxon>
        <taxon>Glomeraceae</taxon>
        <taxon>Glomus</taxon>
    </lineage>
</organism>
<evidence type="ECO:0000313" key="4">
    <source>
        <dbReference type="Proteomes" id="UP000265703"/>
    </source>
</evidence>
<comment type="caution">
    <text evidence="3">The sequence shown here is derived from an EMBL/GenBank/DDBJ whole genome shotgun (WGS) entry which is preliminary data.</text>
</comment>
<dbReference type="OrthoDB" id="1600564at2759"/>
<feature type="signal peptide" evidence="2">
    <location>
        <begin position="1"/>
        <end position="25"/>
    </location>
</feature>
<dbReference type="PANTHER" id="PTHR45648">
    <property type="entry name" value="GDSL LIPASE/ACYLHYDROLASE FAMILY PROTEIN (AFU_ORTHOLOGUE AFUA_4G14700)"/>
    <property type="match status" value="1"/>
</dbReference>
<dbReference type="InterPro" id="IPR051058">
    <property type="entry name" value="GDSL_Est/Lipase"/>
</dbReference>
<evidence type="ECO:0000256" key="2">
    <source>
        <dbReference type="SAM" id="SignalP"/>
    </source>
</evidence>
<dbReference type="SUPFAM" id="SSF52266">
    <property type="entry name" value="SGNH hydrolase"/>
    <property type="match status" value="1"/>
</dbReference>
<keyword evidence="4" id="KW-1185">Reference proteome</keyword>
<sequence>MKSNIKSFGFFISILLLFVAESIFAIKLGDTMIVFGDSYSDNGNGVFKISDGAFPPSPPYFEGRFSNGPVWVEYLSKKLDIPSVNYAAGGATINSMSVPSASGLNDEIIVPGIRQQINDYVDDAHDKGISAKGNLNLYVVSPFGNDYIYTLRHGPSISSPEQVIGQFITNLQTLFIEVGATNFLVATLPKLENLPGFSRANDTERAILSKIVEDHNVLLKQALDILKTDFRKVKTILVDTDKIFKKFPSKNFEPCLTINHEGTHVCDNPENFLFWDNIHVTTKVHEMLASEAFDLLK</sequence>
<feature type="chain" id="PRO_5017362570" evidence="2">
    <location>
        <begin position="26"/>
        <end position="297"/>
    </location>
</feature>
<dbReference type="Proteomes" id="UP000265703">
    <property type="component" value="Unassembled WGS sequence"/>
</dbReference>
<protein>
    <submittedName>
        <fullName evidence="3">GDSL lipase/esterase</fullName>
    </submittedName>
</protein>
<dbReference type="GO" id="GO:0016788">
    <property type="term" value="F:hydrolase activity, acting on ester bonds"/>
    <property type="evidence" value="ECO:0007669"/>
    <property type="project" value="InterPro"/>
</dbReference>
<gene>
    <name evidence="3" type="ORF">C1645_30221</name>
</gene>
<dbReference type="Gene3D" id="3.40.50.1110">
    <property type="entry name" value="SGNH hydrolase"/>
    <property type="match status" value="1"/>
</dbReference>
<proteinExistence type="predicted"/>
<dbReference type="PANTHER" id="PTHR45648:SF22">
    <property type="entry name" value="GDSL LIPASE_ACYLHYDROLASE FAMILY PROTEIN (AFU_ORTHOLOGUE AFUA_4G14700)"/>
    <property type="match status" value="1"/>
</dbReference>
<dbReference type="CDD" id="cd01846">
    <property type="entry name" value="fatty_acyltransferase_like"/>
    <property type="match status" value="1"/>
</dbReference>
<dbReference type="InterPro" id="IPR001087">
    <property type="entry name" value="GDSL"/>
</dbReference>
<dbReference type="InterPro" id="IPR036514">
    <property type="entry name" value="SGNH_hydro_sf"/>
</dbReference>
<dbReference type="Pfam" id="PF00657">
    <property type="entry name" value="Lipase_GDSL"/>
    <property type="match status" value="1"/>
</dbReference>
<dbReference type="STRING" id="658196.A0A397T4R1"/>
<accession>A0A397T4R1</accession>